<evidence type="ECO:0000256" key="1">
    <source>
        <dbReference type="SAM" id="MobiDB-lite"/>
    </source>
</evidence>
<name>A0AAV9A5D5_ACOGR</name>
<feature type="compositionally biased region" description="Acidic residues" evidence="1">
    <location>
        <begin position="86"/>
        <end position="106"/>
    </location>
</feature>
<dbReference type="EMBL" id="JAUJYN010000012">
    <property type="protein sequence ID" value="KAK1259341.1"/>
    <property type="molecule type" value="Genomic_DNA"/>
</dbReference>
<feature type="compositionally biased region" description="Basic and acidic residues" evidence="1">
    <location>
        <begin position="47"/>
        <end position="68"/>
    </location>
</feature>
<feature type="compositionally biased region" description="Pro residues" evidence="1">
    <location>
        <begin position="126"/>
        <end position="136"/>
    </location>
</feature>
<feature type="compositionally biased region" description="Polar residues" evidence="1">
    <location>
        <begin position="231"/>
        <end position="247"/>
    </location>
</feature>
<feature type="compositionally biased region" description="Basic residues" evidence="1">
    <location>
        <begin position="263"/>
        <end position="278"/>
    </location>
</feature>
<feature type="region of interest" description="Disordered" evidence="1">
    <location>
        <begin position="1"/>
        <end position="288"/>
    </location>
</feature>
<dbReference type="InterPro" id="IPR039317">
    <property type="entry name" value="TIC"/>
</dbReference>
<feature type="compositionally biased region" description="Basic and acidic residues" evidence="1">
    <location>
        <begin position="387"/>
        <end position="405"/>
    </location>
</feature>
<gene>
    <name evidence="2" type="ORF">QJS04_geneDACA010231</name>
</gene>
<feature type="compositionally biased region" description="Basic and acidic residues" evidence="1">
    <location>
        <begin position="307"/>
        <end position="320"/>
    </location>
</feature>
<feature type="compositionally biased region" description="Low complexity" evidence="1">
    <location>
        <begin position="331"/>
        <end position="345"/>
    </location>
</feature>
<sequence length="556" mass="59435">MDRNREARRLAAASTAMNNGGGSLSRRRQRSSLRDSPEEDGPGEIQETGRLRDRTVKKDRERDRERSSRSKRRRGDRSLNGSGRDEGDETTEESLDDDEEDEDDDAITGSSASAAVGGGGGTSLPPVRPLPPPPQPSANSALPSMSPQNHHHHHHHHRKSFPQAPSQPPPAKPVRAVPWRGADDMIGLSVPRKARSAAPKRSHEWLVSGGGSGSGVAGAGGGGGVAEQIHRQSSTSPARMSGASFSSALPAAPISPTSSNASVRKKKPTGLKPHRPPKVSKTVAAAAPTSEIEIEVAEVLYGLTRQFKQEPNKPNQRDASDGSTGVDPSRSRVSSPISISTVPSSTAPPHHPTIAPKRKRPRQIVNYEEESSASPQLVSSVSSAVKTEAEQMGKREAPSPRDEKNNNVAPAVENGGGSHDLSGPLPVAVEPPPFSSAEAVKSEVAQAMEDVEGKDRAAEDKEEIKTALSMLKEPTVADLDVNVDEASVKKTVSTTEKPREEKFRIDLMAPPPLKPSPEMDGIRDFSTEHKLSLSPADLVRNSSRSVLFFFSVVFSW</sequence>
<dbReference type="Proteomes" id="UP001179952">
    <property type="component" value="Unassembled WGS sequence"/>
</dbReference>
<organism evidence="2 3">
    <name type="scientific">Acorus gramineus</name>
    <name type="common">Dwarf sweet flag</name>
    <dbReference type="NCBI Taxonomy" id="55184"/>
    <lineage>
        <taxon>Eukaryota</taxon>
        <taxon>Viridiplantae</taxon>
        <taxon>Streptophyta</taxon>
        <taxon>Embryophyta</taxon>
        <taxon>Tracheophyta</taxon>
        <taxon>Spermatophyta</taxon>
        <taxon>Magnoliopsida</taxon>
        <taxon>Liliopsida</taxon>
        <taxon>Acoraceae</taxon>
        <taxon>Acorus</taxon>
    </lineage>
</organism>
<accession>A0AAV9A5D5</accession>
<dbReference type="GO" id="GO:0042752">
    <property type="term" value="P:regulation of circadian rhythm"/>
    <property type="evidence" value="ECO:0007669"/>
    <property type="project" value="InterPro"/>
</dbReference>
<keyword evidence="3" id="KW-1185">Reference proteome</keyword>
<dbReference type="GO" id="GO:0005634">
    <property type="term" value="C:nucleus"/>
    <property type="evidence" value="ECO:0007669"/>
    <property type="project" value="TreeGrafter"/>
</dbReference>
<feature type="region of interest" description="Disordered" evidence="1">
    <location>
        <begin position="307"/>
        <end position="438"/>
    </location>
</feature>
<feature type="compositionally biased region" description="Basic residues" evidence="1">
    <location>
        <begin position="149"/>
        <end position="160"/>
    </location>
</feature>
<feature type="compositionally biased region" description="Low complexity" evidence="1">
    <location>
        <begin position="372"/>
        <end position="385"/>
    </location>
</feature>
<evidence type="ECO:0000313" key="3">
    <source>
        <dbReference type="Proteomes" id="UP001179952"/>
    </source>
</evidence>
<dbReference type="PANTHER" id="PTHR34798">
    <property type="entry name" value="PROTEIN TIME FOR COFFEE"/>
    <property type="match status" value="1"/>
</dbReference>
<reference evidence="2" key="2">
    <citation type="submission" date="2023-06" db="EMBL/GenBank/DDBJ databases">
        <authorList>
            <person name="Ma L."/>
            <person name="Liu K.-W."/>
            <person name="Li Z."/>
            <person name="Hsiao Y.-Y."/>
            <person name="Qi Y."/>
            <person name="Fu T."/>
            <person name="Tang G."/>
            <person name="Zhang D."/>
            <person name="Sun W.-H."/>
            <person name="Liu D.-K."/>
            <person name="Li Y."/>
            <person name="Chen G.-Z."/>
            <person name="Liu X.-D."/>
            <person name="Liao X.-Y."/>
            <person name="Jiang Y.-T."/>
            <person name="Yu X."/>
            <person name="Hao Y."/>
            <person name="Huang J."/>
            <person name="Zhao X.-W."/>
            <person name="Ke S."/>
            <person name="Chen Y.-Y."/>
            <person name="Wu W.-L."/>
            <person name="Hsu J.-L."/>
            <person name="Lin Y.-F."/>
            <person name="Huang M.-D."/>
            <person name="Li C.-Y."/>
            <person name="Huang L."/>
            <person name="Wang Z.-W."/>
            <person name="Zhao X."/>
            <person name="Zhong W.-Y."/>
            <person name="Peng D.-H."/>
            <person name="Ahmad S."/>
            <person name="Lan S."/>
            <person name="Zhang J.-S."/>
            <person name="Tsai W.-C."/>
            <person name="Van De Peer Y."/>
            <person name="Liu Z.-J."/>
        </authorList>
    </citation>
    <scope>NUCLEOTIDE SEQUENCE</scope>
    <source>
        <strain evidence="2">SCP</strain>
        <tissue evidence="2">Leaves</tissue>
    </source>
</reference>
<dbReference type="AlphaFoldDB" id="A0AAV9A5D5"/>
<feature type="compositionally biased region" description="Gly residues" evidence="1">
    <location>
        <begin position="208"/>
        <end position="225"/>
    </location>
</feature>
<comment type="caution">
    <text evidence="2">The sequence shown here is derived from an EMBL/GenBank/DDBJ whole genome shotgun (WGS) entry which is preliminary data.</text>
</comment>
<protein>
    <submittedName>
        <fullName evidence="2">Protein TIME FOR COFFEE</fullName>
    </submittedName>
</protein>
<reference evidence="2" key="1">
    <citation type="journal article" date="2023" name="Nat. Commun.">
        <title>Diploid and tetraploid genomes of Acorus and the evolution of monocots.</title>
        <authorList>
            <person name="Ma L."/>
            <person name="Liu K.W."/>
            <person name="Li Z."/>
            <person name="Hsiao Y.Y."/>
            <person name="Qi Y."/>
            <person name="Fu T."/>
            <person name="Tang G.D."/>
            <person name="Zhang D."/>
            <person name="Sun W.H."/>
            <person name="Liu D.K."/>
            <person name="Li Y."/>
            <person name="Chen G.Z."/>
            <person name="Liu X.D."/>
            <person name="Liao X.Y."/>
            <person name="Jiang Y.T."/>
            <person name="Yu X."/>
            <person name="Hao Y."/>
            <person name="Huang J."/>
            <person name="Zhao X.W."/>
            <person name="Ke S."/>
            <person name="Chen Y.Y."/>
            <person name="Wu W.L."/>
            <person name="Hsu J.L."/>
            <person name="Lin Y.F."/>
            <person name="Huang M.D."/>
            <person name="Li C.Y."/>
            <person name="Huang L."/>
            <person name="Wang Z.W."/>
            <person name="Zhao X."/>
            <person name="Zhong W.Y."/>
            <person name="Peng D.H."/>
            <person name="Ahmad S."/>
            <person name="Lan S."/>
            <person name="Zhang J.S."/>
            <person name="Tsai W.C."/>
            <person name="Van de Peer Y."/>
            <person name="Liu Z.J."/>
        </authorList>
    </citation>
    <scope>NUCLEOTIDE SEQUENCE</scope>
    <source>
        <strain evidence="2">SCP</strain>
    </source>
</reference>
<dbReference type="PANTHER" id="PTHR34798:SF2">
    <property type="entry name" value="PROTEIN TIME FOR COFFEE"/>
    <property type="match status" value="1"/>
</dbReference>
<proteinExistence type="predicted"/>
<evidence type="ECO:0000313" key="2">
    <source>
        <dbReference type="EMBL" id="KAK1259341.1"/>
    </source>
</evidence>